<evidence type="ECO:0000313" key="2">
    <source>
        <dbReference type="EMBL" id="CAI3985983.1"/>
    </source>
</evidence>
<feature type="region of interest" description="Disordered" evidence="1">
    <location>
        <begin position="237"/>
        <end position="260"/>
    </location>
</feature>
<feature type="compositionally biased region" description="Acidic residues" evidence="1">
    <location>
        <begin position="1192"/>
        <end position="1202"/>
    </location>
</feature>
<dbReference type="Proteomes" id="UP001152797">
    <property type="component" value="Unassembled WGS sequence"/>
</dbReference>
<feature type="region of interest" description="Disordered" evidence="1">
    <location>
        <begin position="1192"/>
        <end position="1215"/>
    </location>
</feature>
<feature type="region of interest" description="Disordered" evidence="1">
    <location>
        <begin position="47"/>
        <end position="78"/>
    </location>
</feature>
<name>A0A9P1FRR4_9DINO</name>
<feature type="region of interest" description="Disordered" evidence="1">
    <location>
        <begin position="687"/>
        <end position="708"/>
    </location>
</feature>
<feature type="compositionally biased region" description="Polar residues" evidence="1">
    <location>
        <begin position="687"/>
        <end position="706"/>
    </location>
</feature>
<dbReference type="EMBL" id="CAMXCT020001034">
    <property type="protein sequence ID" value="CAL1139358.1"/>
    <property type="molecule type" value="Genomic_DNA"/>
</dbReference>
<reference evidence="2" key="1">
    <citation type="submission" date="2022-10" db="EMBL/GenBank/DDBJ databases">
        <authorList>
            <person name="Chen Y."/>
            <person name="Dougan E. K."/>
            <person name="Chan C."/>
            <person name="Rhodes N."/>
            <person name="Thang M."/>
        </authorList>
    </citation>
    <scope>NUCLEOTIDE SEQUENCE</scope>
</reference>
<reference evidence="3 4" key="2">
    <citation type="submission" date="2024-05" db="EMBL/GenBank/DDBJ databases">
        <authorList>
            <person name="Chen Y."/>
            <person name="Shah S."/>
            <person name="Dougan E. K."/>
            <person name="Thang M."/>
            <person name="Chan C."/>
        </authorList>
    </citation>
    <scope>NUCLEOTIDE SEQUENCE [LARGE SCALE GENOMIC DNA]</scope>
</reference>
<sequence>MTGTGVSVGTGDGTPGRVLMALMTMNRPLMDINRCHNSLRQVQIIQKPVKDSSPASPARPSVHASPSRRSEAHARTVEPAPALNAMDSFILDVLRGWRLLVAASLSPEEWRDVLATTGNKLDYLSVSSALQTLWGEQLGGNGKWHSNVSSAPLSSFWHEGSWPYDAWSDNQAMWHDWNESEDWSSEAWEAAAATGEQPGPSDERVDDVTDPALIEALEAEKQAESLALEARRTWSQAQQATQQLQRDRGFGKSGSGSSSSNPIRCYLCGGPHLQKDCPDKHHPSFRKGYGKSLSQAELDAYLAGKSKGKGFKGKFKDGMLAWHDDGSWYSDSFMINKGKGKNPKGKYFKPSANVYGMDFYALEMMDVEDSPQTFHVFPLELFSTDETDNKRSTPPGYGMLDCGATASAGPEASAKRLISKLRLFDPDLKVCFNYNKRPYFRYGSGKWGQALYHAVIHSSWDSSRCFELYVLENPMEYNSEWFSDDMLVPILVGMDHLKKTGLILDFSDGHAVNGNDNPAVPYVMERNLKGHYMVNIAYYLFGSLSDSEAGGNESFAAQLLEQDCHSAPSEGDIRSQTTSWPCFGKHVSSNPKSNGYGQWRTCEICGVRLSYVPRAGYQGKSAAQACHKTVELAMKQLRQDLEPCGRFPTMDLVETMIQIITDESKIVATESTLKRLRSHVDTLKQTYADQMKSDTQAPKGSSTSPTDVWRFLSEQEKSKLMEIAMERHKEESADPVSQQPVIEDATKMSNFSWAYEIDNEQLFEEPYGNVDQCFLYKSFFVKPFAMENSQGHFGFLGMMTLAAQTGLRDFLQGDRVDGWEMFCAPDSWLTAACRTEGLRFSRINLQQGYDLYKTNTYELLKEKYKSEKPRRIWISTRCTYWCPFTSLNYNTVERRQVLEGRRRQERAMFKKLIPFILDIIEDDPSVELFWEWPRRCYGWQEPMILHLQDRLQKLGKPWHFARVDGCRYGLRSARGGFLQKAWSIGTTSSHFYHLYRSKTCPGCHEHDRIQGLETQKSAYYPWKLCKSIAQTWRQELYPDKWLTYLQAPLPSFVEPEEQLQALGLMDGALDFCPAMDLCPGLDFYPAESSSSSEPSGKELSLWRVHLMKYHRAAGHPSNYNLSRILRDAGRAPWQVRAAMDLKCDECAALKLGGSSSGKVPPASMRPMPSENPAAWKSLASFIPQRSFVDVVPEEPQEEDEDLPQLPDEPNQLPRLSKPAYRHTFKHAPKKVTFAEPSQPPEPVNAYDPSFAANPDEDDEAIGNAGIGSGIPTLEARSGSSKAKLLDSTDGQTSEPETKRPRTDDDDALLLSYLEQVDELYVLEFDMVLENDRQKRKLVYNPSLFLAQKMRDCEVRLEKLSPAHRELFRRAKLKEVNSFLANEAVRRCADHAEEQQARSSGRLMRCRWVLTWKPTPEESMTEALEELQKKGDETTLTSDGRKKAKARIVLLGFEHPDLLSEGYKTSSPVQAVLTRNLSYQMVMQEGWEIEGLDLSTAFLQTLPTEESKQLWTTGVQELRQALDLPETGVMRILKDFYGSTTAPRNLWQNIDVSLKSLGAHRIAGDPCFWLWRVPADPKTLPPHDPKDAESFKWKTLGFMAGHVDDFHRAGDLQDERWLKIRSSIDTMYKWGQLKKNEYRHAGTDLSMTTDPNYGRCLVVDQSYYIEMLEDVQIDPQRFSMTSSPLTAKEISACRASIGALQWVAVQTQPLACARCNLLLSELSQQPTMQLAQELQELIRELRKSSTVLKFFRLPKVHHWTQVYIVGLGDQAHQNRPKGGSTGGLLIFLSNRDLSIGRPAPMILVTWKTWKLKRVSIGTNDAEVQSLVETEDVLFRTRMLWASINSAGTVGTGTRADMLDASEAEVCLVPGLLGTDSKGGYDSIMVNESPMLGLSNTRAAIQAFQLKEFLPRCLTKLMWLASDWNLADCMTKKKAECRKSMEYFFQRRVWMLKFDPNFVQSSRKENASKGTPIQQMQGLHEKNSQEFCGNAVVSIHDRLARYSC</sequence>
<feature type="region of interest" description="Disordered" evidence="1">
    <location>
        <begin position="1232"/>
        <end position="1305"/>
    </location>
</feature>
<evidence type="ECO:0000313" key="3">
    <source>
        <dbReference type="EMBL" id="CAL4773295.1"/>
    </source>
</evidence>
<dbReference type="OrthoDB" id="1111734at2759"/>
<organism evidence="2">
    <name type="scientific">Cladocopium goreaui</name>
    <dbReference type="NCBI Taxonomy" id="2562237"/>
    <lineage>
        <taxon>Eukaryota</taxon>
        <taxon>Sar</taxon>
        <taxon>Alveolata</taxon>
        <taxon>Dinophyceae</taxon>
        <taxon>Suessiales</taxon>
        <taxon>Symbiodiniaceae</taxon>
        <taxon>Cladocopium</taxon>
    </lineage>
</organism>
<protein>
    <submittedName>
        <fullName evidence="3">Copia protein</fullName>
    </submittedName>
</protein>
<evidence type="ECO:0000256" key="1">
    <source>
        <dbReference type="SAM" id="MobiDB-lite"/>
    </source>
</evidence>
<accession>A0A9P1FRR4</accession>
<gene>
    <name evidence="2" type="ORF">C1SCF055_LOCUS13369</name>
</gene>
<dbReference type="EMBL" id="CAMXCT010001034">
    <property type="protein sequence ID" value="CAI3985983.1"/>
    <property type="molecule type" value="Genomic_DNA"/>
</dbReference>
<feature type="region of interest" description="Disordered" evidence="1">
    <location>
        <begin position="185"/>
        <end position="205"/>
    </location>
</feature>
<evidence type="ECO:0000313" key="4">
    <source>
        <dbReference type="Proteomes" id="UP001152797"/>
    </source>
</evidence>
<dbReference type="EMBL" id="CAMXCT030001034">
    <property type="protein sequence ID" value="CAL4773295.1"/>
    <property type="molecule type" value="Genomic_DNA"/>
</dbReference>
<proteinExistence type="predicted"/>
<comment type="caution">
    <text evidence="2">The sequence shown here is derived from an EMBL/GenBank/DDBJ whole genome shotgun (WGS) entry which is preliminary data.</text>
</comment>
<keyword evidence="4" id="KW-1185">Reference proteome</keyword>